<protein>
    <submittedName>
        <fullName evidence="2">Uncharacterized protein</fullName>
    </submittedName>
</protein>
<organism evidence="2 3">
    <name type="scientific">Paractinoplanes ferrugineus</name>
    <dbReference type="NCBI Taxonomy" id="113564"/>
    <lineage>
        <taxon>Bacteria</taxon>
        <taxon>Bacillati</taxon>
        <taxon>Actinomycetota</taxon>
        <taxon>Actinomycetes</taxon>
        <taxon>Micromonosporales</taxon>
        <taxon>Micromonosporaceae</taxon>
        <taxon>Paractinoplanes</taxon>
    </lineage>
</organism>
<proteinExistence type="predicted"/>
<name>A0A919MLJ6_9ACTN</name>
<accession>A0A919MLJ6</accession>
<evidence type="ECO:0000313" key="2">
    <source>
        <dbReference type="EMBL" id="GIE16890.1"/>
    </source>
</evidence>
<dbReference type="Proteomes" id="UP000598174">
    <property type="component" value="Unassembled WGS sequence"/>
</dbReference>
<feature type="region of interest" description="Disordered" evidence="1">
    <location>
        <begin position="98"/>
        <end position="117"/>
    </location>
</feature>
<evidence type="ECO:0000256" key="1">
    <source>
        <dbReference type="SAM" id="MobiDB-lite"/>
    </source>
</evidence>
<sequence>MDRLAALQEAIENTGKLAGDYPPQPCFEIHATDITIGGHGATTGWVTGALQRIVAGIAEAHRDCTEPGCATCQAIGVGVATSLESLYWMQDEELERRLNYRPTGRASVKSPPHDPGQ</sequence>
<dbReference type="RefSeq" id="WP_203823215.1">
    <property type="nucleotide sequence ID" value="NZ_BAAABP010000005.1"/>
</dbReference>
<reference evidence="2" key="1">
    <citation type="submission" date="2021-01" db="EMBL/GenBank/DDBJ databases">
        <title>Whole genome shotgun sequence of Actinoplanes ferrugineus NBRC 15555.</title>
        <authorList>
            <person name="Komaki H."/>
            <person name="Tamura T."/>
        </authorList>
    </citation>
    <scope>NUCLEOTIDE SEQUENCE</scope>
    <source>
        <strain evidence="2">NBRC 15555</strain>
    </source>
</reference>
<dbReference type="EMBL" id="BOMM01000111">
    <property type="protein sequence ID" value="GIE16890.1"/>
    <property type="molecule type" value="Genomic_DNA"/>
</dbReference>
<keyword evidence="3" id="KW-1185">Reference proteome</keyword>
<comment type="caution">
    <text evidence="2">The sequence shown here is derived from an EMBL/GenBank/DDBJ whole genome shotgun (WGS) entry which is preliminary data.</text>
</comment>
<gene>
    <name evidence="2" type="ORF">Afe05nite_87300</name>
</gene>
<evidence type="ECO:0000313" key="3">
    <source>
        <dbReference type="Proteomes" id="UP000598174"/>
    </source>
</evidence>
<dbReference type="AlphaFoldDB" id="A0A919MLJ6"/>